<dbReference type="InterPro" id="IPR017853">
    <property type="entry name" value="GH"/>
</dbReference>
<gene>
    <name evidence="8" type="ORF">WMO26_11210</name>
</gene>
<dbReference type="InterPro" id="IPR003646">
    <property type="entry name" value="SH3-like_bac-type"/>
</dbReference>
<dbReference type="Pfam" id="PF00933">
    <property type="entry name" value="Glyco_hydro_3"/>
    <property type="match status" value="1"/>
</dbReference>
<dbReference type="Gene3D" id="3.20.20.300">
    <property type="entry name" value="Glycoside hydrolase, family 3, N-terminal domain"/>
    <property type="match status" value="1"/>
</dbReference>
<dbReference type="PANTHER" id="PTHR30480:SF13">
    <property type="entry name" value="BETA-HEXOSAMINIDASE"/>
    <property type="match status" value="1"/>
</dbReference>
<dbReference type="PROSITE" id="PS51781">
    <property type="entry name" value="SH3B"/>
    <property type="match status" value="1"/>
</dbReference>
<feature type="compositionally biased region" description="Low complexity" evidence="6">
    <location>
        <begin position="18"/>
        <end position="42"/>
    </location>
</feature>
<comment type="catalytic activity">
    <reaction evidence="1">
        <text>Hydrolysis of terminal non-reducing N-acetyl-D-hexosamine residues in N-acetyl-beta-D-hexosaminides.</text>
        <dbReference type="EC" id="3.2.1.52"/>
    </reaction>
</comment>
<evidence type="ECO:0000256" key="5">
    <source>
        <dbReference type="ARBA" id="ARBA00023295"/>
    </source>
</evidence>
<dbReference type="InterPro" id="IPR036962">
    <property type="entry name" value="Glyco_hydro_3_N_sf"/>
</dbReference>
<keyword evidence="5" id="KW-0326">Glycosidase</keyword>
<dbReference type="SUPFAM" id="SSF51445">
    <property type="entry name" value="(Trans)glycosidases"/>
    <property type="match status" value="1"/>
</dbReference>
<evidence type="ECO:0000256" key="2">
    <source>
        <dbReference type="ARBA" id="ARBA00005336"/>
    </source>
</evidence>
<comment type="similarity">
    <text evidence="2">Belongs to the glycosyl hydrolase 3 family.</text>
</comment>
<dbReference type="EMBL" id="JBBMFD010000024">
    <property type="protein sequence ID" value="MEQ2441395.1"/>
    <property type="molecule type" value="Genomic_DNA"/>
</dbReference>
<dbReference type="Gene3D" id="2.30.30.40">
    <property type="entry name" value="SH3 Domains"/>
    <property type="match status" value="1"/>
</dbReference>
<dbReference type="GO" id="GO:0016787">
    <property type="term" value="F:hydrolase activity"/>
    <property type="evidence" value="ECO:0007669"/>
    <property type="project" value="UniProtKB-KW"/>
</dbReference>
<name>A0ABV1E270_9FIRM</name>
<evidence type="ECO:0000259" key="7">
    <source>
        <dbReference type="PROSITE" id="PS51781"/>
    </source>
</evidence>
<evidence type="ECO:0000313" key="8">
    <source>
        <dbReference type="EMBL" id="MEQ2441395.1"/>
    </source>
</evidence>
<comment type="caution">
    <text evidence="8">The sequence shown here is derived from an EMBL/GenBank/DDBJ whole genome shotgun (WGS) entry which is preliminary data.</text>
</comment>
<keyword evidence="4 8" id="KW-0378">Hydrolase</keyword>
<dbReference type="RefSeq" id="WP_349220458.1">
    <property type="nucleotide sequence ID" value="NZ_JBBMFD010000024.1"/>
</dbReference>
<dbReference type="Proteomes" id="UP001489509">
    <property type="component" value="Unassembled WGS sequence"/>
</dbReference>
<dbReference type="EC" id="3.2.1.52" evidence="3"/>
<sequence>MILTILLILSACSGGEDTSSGQTGSASLLQSSSRPASAAPSSVAPVSAEEAFTLRYATADVNLRAGPGTAYTIRAVVPLGQAVKAYETQNGWTRVTYKDQHGYISEAYLAAEPPLSTEDRIDAILKEMTLEEKVGQMFFVRCREDTAVADIEQFHPAGYILFANDVEGETPASLKAKIERYQAAAQIPLLIGVDEEGGTVTRVSRFPAFRGERFASPQDLFAQGGLEKIAQDAREKSVFLKSLGFNVNLAPVCDLSTDPGDFIYPRSFGQDAEATSAYVKTVVTAMKESGMGSTLKHFPGYGNNVDTHTGIAQDERSYETFVTADFLPFEAGIAAGADSVLVCHNVVACMDPDLPASLSPKVHHILRQELGFDGVVMTDDLMMDAIKQYTGNEQAAVQAAQAGNDLLLATDFDVQIPAVLQAVKEGRILLEQVEQSVRRVLRWKMQLELLG</sequence>
<proteinExistence type="inferred from homology"/>
<dbReference type="Pfam" id="PF08239">
    <property type="entry name" value="SH3_3"/>
    <property type="match status" value="1"/>
</dbReference>
<protein>
    <recommendedName>
        <fullName evidence="3">beta-N-acetylhexosaminidase</fullName>
        <ecNumber evidence="3">3.2.1.52</ecNumber>
    </recommendedName>
</protein>
<feature type="region of interest" description="Disordered" evidence="6">
    <location>
        <begin position="14"/>
        <end position="42"/>
    </location>
</feature>
<reference evidence="8 9" key="1">
    <citation type="submission" date="2024-03" db="EMBL/GenBank/DDBJ databases">
        <title>Human intestinal bacterial collection.</title>
        <authorList>
            <person name="Pauvert C."/>
            <person name="Hitch T.C.A."/>
            <person name="Clavel T."/>
        </authorList>
    </citation>
    <scope>NUCLEOTIDE SEQUENCE [LARGE SCALE GENOMIC DNA]</scope>
    <source>
        <strain evidence="8 9">CLA-JM-H44</strain>
    </source>
</reference>
<evidence type="ECO:0000256" key="1">
    <source>
        <dbReference type="ARBA" id="ARBA00001231"/>
    </source>
</evidence>
<dbReference type="InterPro" id="IPR001764">
    <property type="entry name" value="Glyco_hydro_3_N"/>
</dbReference>
<feature type="domain" description="SH3b" evidence="7">
    <location>
        <begin position="49"/>
        <end position="113"/>
    </location>
</feature>
<evidence type="ECO:0000256" key="6">
    <source>
        <dbReference type="SAM" id="MobiDB-lite"/>
    </source>
</evidence>
<accession>A0ABV1E270</accession>
<evidence type="ECO:0000313" key="9">
    <source>
        <dbReference type="Proteomes" id="UP001489509"/>
    </source>
</evidence>
<evidence type="ECO:0000256" key="4">
    <source>
        <dbReference type="ARBA" id="ARBA00022801"/>
    </source>
</evidence>
<dbReference type="PANTHER" id="PTHR30480">
    <property type="entry name" value="BETA-HEXOSAMINIDASE-RELATED"/>
    <property type="match status" value="1"/>
</dbReference>
<organism evidence="8 9">
    <name type="scientific">Solibaculum intestinale</name>
    <dbReference type="NCBI Taxonomy" id="3133165"/>
    <lineage>
        <taxon>Bacteria</taxon>
        <taxon>Bacillati</taxon>
        <taxon>Bacillota</taxon>
        <taxon>Clostridia</taxon>
        <taxon>Eubacteriales</taxon>
        <taxon>Oscillospiraceae</taxon>
        <taxon>Solibaculum</taxon>
    </lineage>
</organism>
<keyword evidence="9" id="KW-1185">Reference proteome</keyword>
<evidence type="ECO:0000256" key="3">
    <source>
        <dbReference type="ARBA" id="ARBA00012663"/>
    </source>
</evidence>
<dbReference type="InterPro" id="IPR050226">
    <property type="entry name" value="NagZ_Beta-hexosaminidase"/>
</dbReference>
<dbReference type="SMART" id="SM00287">
    <property type="entry name" value="SH3b"/>
    <property type="match status" value="1"/>
</dbReference>